<evidence type="ECO:0000259" key="3">
    <source>
        <dbReference type="Pfam" id="PF17386"/>
    </source>
</evidence>
<dbReference type="InterPro" id="IPR035080">
    <property type="entry name" value="Lact_bio_phlase-like_N"/>
</dbReference>
<gene>
    <name evidence="4" type="primary">gnpA</name>
    <name evidence="4" type="ORF">LKD75_15255</name>
</gene>
<dbReference type="InterPro" id="IPR012711">
    <property type="entry name" value="Lacto-N-biose_phosphorylase"/>
</dbReference>
<comment type="caution">
    <text evidence="4">The sequence shown here is derived from an EMBL/GenBank/DDBJ whole genome shotgun (WGS) entry which is preliminary data.</text>
</comment>
<evidence type="ECO:0000313" key="5">
    <source>
        <dbReference type="Proteomes" id="UP001197795"/>
    </source>
</evidence>
<evidence type="ECO:0000259" key="1">
    <source>
        <dbReference type="Pfam" id="PF09508"/>
    </source>
</evidence>
<organism evidence="4 5">
    <name type="scientific">Waltera acetigignens</name>
    <dbReference type="NCBI Taxonomy" id="2981769"/>
    <lineage>
        <taxon>Bacteria</taxon>
        <taxon>Bacillati</taxon>
        <taxon>Bacillota</taxon>
        <taxon>Clostridia</taxon>
        <taxon>Lachnospirales</taxon>
        <taxon>Lachnospiraceae</taxon>
        <taxon>Waltera</taxon>
    </lineage>
</organism>
<dbReference type="Gene3D" id="3.20.20.80">
    <property type="entry name" value="Glycosidases"/>
    <property type="match status" value="1"/>
</dbReference>
<dbReference type="Gene3D" id="3.40.50.880">
    <property type="match status" value="1"/>
</dbReference>
<dbReference type="InterPro" id="IPR013783">
    <property type="entry name" value="Ig-like_fold"/>
</dbReference>
<dbReference type="GO" id="GO:0004645">
    <property type="term" value="F:1,4-alpha-oligoglucan phosphorylase activity"/>
    <property type="evidence" value="ECO:0007669"/>
    <property type="project" value="InterPro"/>
</dbReference>
<dbReference type="EC" id="2.4.1.211" evidence="4"/>
<dbReference type="Gene3D" id="2.60.40.10">
    <property type="entry name" value="Immunoglobulins"/>
    <property type="match status" value="1"/>
</dbReference>
<feature type="domain" description="Lacto-N-biose phosphorylase central" evidence="2">
    <location>
        <begin position="461"/>
        <end position="671"/>
    </location>
</feature>
<dbReference type="Pfam" id="PF17386">
    <property type="entry name" value="LBP_C"/>
    <property type="match status" value="1"/>
</dbReference>
<dbReference type="Pfam" id="PF17385">
    <property type="entry name" value="LBP_M"/>
    <property type="match status" value="1"/>
</dbReference>
<dbReference type="RefSeq" id="WP_227733799.1">
    <property type="nucleotide sequence ID" value="NZ_JAJEPV010000049.1"/>
</dbReference>
<feature type="domain" description="Lacto-N-biose phosphorylase C-terminal" evidence="3">
    <location>
        <begin position="677"/>
        <end position="726"/>
    </location>
</feature>
<dbReference type="InterPro" id="IPR029062">
    <property type="entry name" value="Class_I_gatase-like"/>
</dbReference>
<evidence type="ECO:0000313" key="4">
    <source>
        <dbReference type="EMBL" id="MCC2120922.1"/>
    </source>
</evidence>
<dbReference type="Proteomes" id="UP001197795">
    <property type="component" value="Unassembled WGS sequence"/>
</dbReference>
<keyword evidence="4" id="KW-0328">Glycosyltransferase</keyword>
<dbReference type="InterPro" id="IPR035363">
    <property type="entry name" value="LBP_M"/>
</dbReference>
<dbReference type="InterPro" id="IPR013780">
    <property type="entry name" value="Glyco_hydro_b"/>
</dbReference>
<reference evidence="4 5" key="1">
    <citation type="submission" date="2021-10" db="EMBL/GenBank/DDBJ databases">
        <title>Anaerobic single-cell dispensing facilitates the cultivation of human gut bacteria.</title>
        <authorList>
            <person name="Afrizal A."/>
        </authorList>
    </citation>
    <scope>NUCLEOTIDE SEQUENCE [LARGE SCALE GENOMIC DNA]</scope>
    <source>
        <strain evidence="4 5">CLA-AA-H273</strain>
    </source>
</reference>
<evidence type="ECO:0000259" key="2">
    <source>
        <dbReference type="Pfam" id="PF17385"/>
    </source>
</evidence>
<dbReference type="SUPFAM" id="SSF52317">
    <property type="entry name" value="Class I glutamine amidotransferase-like"/>
    <property type="match status" value="1"/>
</dbReference>
<proteinExistence type="predicted"/>
<keyword evidence="5" id="KW-1185">Reference proteome</keyword>
<name>A0AAE3A308_9FIRM</name>
<dbReference type="AlphaFoldDB" id="A0AAE3A308"/>
<sequence>MTGMKNKQEYEEELRMGKGGFTLPGESGYEELTLKMAEKWGADVIRDSDGTVLSDEITHAGYGIYSTICIIRDHNAWAKENQDKLQQTFLCTPPQAAESDTLTIGLMDSFFAEQFRINDSAESLEYWEIYDRTTNVKIDNADWSYDKEKGSVSLSGIIPFHKYTVSFLAYRIWEEISMYNHTTNHWDKEHLMQIDPRYPETQEYLLGWMKHWCETHPDTTVVRFTSMFYNFVWIWGSSERNRNLFSDWGSYDFTVSVPALQEFEKQYGYRMTAEDFINKGQLHVTHMPGNAKKADWMAFINDFVISFGRKLIDMVHSYGKKAYVFYDDSWVGVEPYNGRFQEFGFDGLIKCVFSGYEARLCAGVDVPTHELRLHPYLFPVGLGGAPTFMEGGNPTLDAKKYWNSVRRALLRAKIDRIGLGGYLHLVEGFPDFCDYIEKVADEFRLIRSFHDAGEPYRIKTRVAVLHYWGSLRSWTLSGHFHETYMHDLIHINEALSGLPVDVKFISFEDVKNGILKDVDVVINAGRAGSAWSGGDAWKDEELVTALTKWVHEGGCFIGVNEPSAVEGYDTYFRMAHVLGIDEDTGARVCHGRWIFETADPEHLIPEGAGVEAKENRYLTDGKAQVLLADGGKPLITLNHFGKGLGIYLSSFQVNLWNTRMLYQLIRYAGGEGTSGSYMTDNLYTECAYYPESKKLVVINNSDTEQTTTIPTEAGACTVTIAPYDTTFVEIR</sequence>
<accession>A0AAE3A308</accession>
<dbReference type="GO" id="GO:0050500">
    <property type="term" value="F:1,3-beta-galactosyl-N-acetylhexosamine phosphorylase activity"/>
    <property type="evidence" value="ECO:0007669"/>
    <property type="project" value="UniProtKB-EC"/>
</dbReference>
<dbReference type="EMBL" id="JAJEPV010000049">
    <property type="protein sequence ID" value="MCC2120922.1"/>
    <property type="molecule type" value="Genomic_DNA"/>
</dbReference>
<keyword evidence="4" id="KW-0808">Transferase</keyword>
<dbReference type="NCBIfam" id="TIGR02336">
    <property type="entry name" value="1,3-beta-galactosyl-N-acetylhexosamine phosphorylase"/>
    <property type="match status" value="1"/>
</dbReference>
<dbReference type="Gene3D" id="2.60.40.1180">
    <property type="entry name" value="Golgi alpha-mannosidase II"/>
    <property type="match status" value="1"/>
</dbReference>
<protein>
    <submittedName>
        <fullName evidence="4">1,3-beta-galactosyl-N-acetylhexosamine phosphorylase</fullName>
        <ecNumber evidence="4">2.4.1.211</ecNumber>
    </submittedName>
</protein>
<dbReference type="InterPro" id="IPR035356">
    <property type="entry name" value="LBP_C"/>
</dbReference>
<feature type="domain" description="Lacto-N-biose phosphorylase-like N-terminal TIM barrel" evidence="1">
    <location>
        <begin position="19"/>
        <end position="456"/>
    </location>
</feature>
<dbReference type="Pfam" id="PF09508">
    <property type="entry name" value="Lact_bio_phlase"/>
    <property type="match status" value="1"/>
</dbReference>